<comment type="similarity">
    <text evidence="4">Belongs to the CsrA/RsmA family.</text>
</comment>
<keyword evidence="3 4" id="KW-0694">RNA-binding</keyword>
<keyword evidence="7" id="KW-1185">Reference proteome</keyword>
<dbReference type="Gene3D" id="2.60.40.4380">
    <property type="entry name" value="Translational regulator CsrA"/>
    <property type="match status" value="1"/>
</dbReference>
<gene>
    <name evidence="4 6" type="primary">csrA</name>
    <name evidence="6" type="ORF">V6R90_07165</name>
</gene>
<reference evidence="6 7" key="1">
    <citation type="submission" date="2024-02" db="EMBL/GenBank/DDBJ databases">
        <title>Full genome sequence of Nocardioides kribbensis.</title>
        <authorList>
            <person name="Poletto B.L."/>
            <person name="Silva G."/>
            <person name="Galante D."/>
            <person name="Campos K.R."/>
            <person name="Santos M.B.N."/>
            <person name="Sacchi C.T."/>
        </authorList>
    </citation>
    <scope>NUCLEOTIDE SEQUENCE [LARGE SCALE GENOMIC DNA]</scope>
    <source>
        <strain evidence="6 7">O4R</strain>
    </source>
</reference>
<keyword evidence="4" id="KW-0678">Repressor</keyword>
<comment type="caution">
    <text evidence="6">The sequence shown here is derived from an EMBL/GenBank/DDBJ whole genome shotgun (WGS) entry which is preliminary data.</text>
</comment>
<evidence type="ECO:0000256" key="2">
    <source>
        <dbReference type="ARBA" id="ARBA00022845"/>
    </source>
</evidence>
<keyword evidence="2 4" id="KW-0810">Translation regulation</keyword>
<evidence type="ECO:0000313" key="7">
    <source>
        <dbReference type="Proteomes" id="UP001482520"/>
    </source>
</evidence>
<evidence type="ECO:0000313" key="6">
    <source>
        <dbReference type="EMBL" id="MEQ7847054.1"/>
    </source>
</evidence>
<dbReference type="InterPro" id="IPR036107">
    <property type="entry name" value="CsrA_sf"/>
</dbReference>
<dbReference type="HAMAP" id="MF_00167">
    <property type="entry name" value="CsrA"/>
    <property type="match status" value="1"/>
</dbReference>
<dbReference type="EMBL" id="JBEGDP010000005">
    <property type="protein sequence ID" value="MEQ7847054.1"/>
    <property type="molecule type" value="Genomic_DNA"/>
</dbReference>
<feature type="region of interest" description="Disordered" evidence="5">
    <location>
        <begin position="59"/>
        <end position="89"/>
    </location>
</feature>
<comment type="function">
    <text evidence="4">A translational regulator that binds mRNA to regulate translation initiation and/or mRNA stability. Usually binds in the 5'-UTR at or near the Shine-Dalgarno sequence preventing ribosome-binding, thus repressing translation. Its main target seems to be the major flagellin gene, while its function is anatagonized by FliW.</text>
</comment>
<dbReference type="SUPFAM" id="SSF117130">
    <property type="entry name" value="CsrA-like"/>
    <property type="match status" value="1"/>
</dbReference>
<sequence>MLVLSRRVGESVVIGDDVTVTILEVRGDVVRVGIDAPRSVAVNRAELLAELESSNQAAASPSEEAVASLAQALRTRPAGPSGSAARERT</sequence>
<dbReference type="RefSeq" id="WP_285838981.1">
    <property type="nucleotide sequence ID" value="NZ_JBEFCW010000256.1"/>
</dbReference>
<dbReference type="InterPro" id="IPR003751">
    <property type="entry name" value="CsrA"/>
</dbReference>
<dbReference type="PANTHER" id="PTHR34984:SF1">
    <property type="entry name" value="CARBON STORAGE REGULATOR"/>
    <property type="match status" value="1"/>
</dbReference>
<dbReference type="NCBIfam" id="TIGR00202">
    <property type="entry name" value="csrA"/>
    <property type="match status" value="1"/>
</dbReference>
<accession>A0ABV1NX34</accession>
<dbReference type="Proteomes" id="UP001482520">
    <property type="component" value="Unassembled WGS sequence"/>
</dbReference>
<dbReference type="Pfam" id="PF02599">
    <property type="entry name" value="CsrA"/>
    <property type="match status" value="1"/>
</dbReference>
<protein>
    <recommendedName>
        <fullName evidence="4">Translational regulator CsrA</fullName>
    </recommendedName>
</protein>
<evidence type="ECO:0000256" key="5">
    <source>
        <dbReference type="SAM" id="MobiDB-lite"/>
    </source>
</evidence>
<evidence type="ECO:0000256" key="4">
    <source>
        <dbReference type="HAMAP-Rule" id="MF_00167"/>
    </source>
</evidence>
<comment type="subunit">
    <text evidence="4">Homodimer; the beta-strands of each monomer intercalate to form a hydrophobic core, while the alpha-helices form wings that extend away from the core.</text>
</comment>
<comment type="subcellular location">
    <subcellularLocation>
        <location evidence="4">Cytoplasm</location>
    </subcellularLocation>
</comment>
<keyword evidence="1 4" id="KW-0963">Cytoplasm</keyword>
<name>A0ABV1NX34_9ACTN</name>
<organism evidence="6 7">
    <name type="scientific">Nocardioides kribbensis</name>
    <dbReference type="NCBI Taxonomy" id="305517"/>
    <lineage>
        <taxon>Bacteria</taxon>
        <taxon>Bacillati</taxon>
        <taxon>Actinomycetota</taxon>
        <taxon>Actinomycetes</taxon>
        <taxon>Propionibacteriales</taxon>
        <taxon>Nocardioidaceae</taxon>
        <taxon>Nocardioides</taxon>
    </lineage>
</organism>
<keyword evidence="4" id="KW-1005">Bacterial flagellum biogenesis</keyword>
<evidence type="ECO:0000256" key="3">
    <source>
        <dbReference type="ARBA" id="ARBA00022884"/>
    </source>
</evidence>
<dbReference type="PANTHER" id="PTHR34984">
    <property type="entry name" value="CARBON STORAGE REGULATOR"/>
    <property type="match status" value="1"/>
</dbReference>
<dbReference type="NCBIfam" id="NF002469">
    <property type="entry name" value="PRK01712.1"/>
    <property type="match status" value="1"/>
</dbReference>
<evidence type="ECO:0000256" key="1">
    <source>
        <dbReference type="ARBA" id="ARBA00022490"/>
    </source>
</evidence>
<proteinExistence type="inferred from homology"/>
<feature type="compositionally biased region" description="Low complexity" evidence="5">
    <location>
        <begin position="59"/>
        <end position="70"/>
    </location>
</feature>